<sequence length="206" mass="22168">MAKKKVKGSKDAAPAKGQSDSAAVCILDDFLFLGPAAAASNAAFLTSNAISHVISIGHDPPTRLELRIPDPNSLAGKADELQYHRLRLVDSAGASPEECVKQAAEILERCRAQKKRVLLHCSAGISRSPTIIVAYLMRHHGMTLKEALYAVISARPAVSPNPHFIEWLREEEIRVHGGEGTLDVDRLPAKTADRLALVEPAKEVAG</sequence>
<name>A0A5C2SC36_9APHY</name>
<dbReference type="GO" id="GO:0033550">
    <property type="term" value="F:MAP kinase tyrosine phosphatase activity"/>
    <property type="evidence" value="ECO:0007669"/>
    <property type="project" value="TreeGrafter"/>
</dbReference>
<dbReference type="PROSITE" id="PS00383">
    <property type="entry name" value="TYR_PHOSPHATASE_1"/>
    <property type="match status" value="1"/>
</dbReference>
<dbReference type="SMART" id="SM00195">
    <property type="entry name" value="DSPc"/>
    <property type="match status" value="1"/>
</dbReference>
<evidence type="ECO:0000313" key="8">
    <source>
        <dbReference type="Proteomes" id="UP000313359"/>
    </source>
</evidence>
<dbReference type="GO" id="GO:0008330">
    <property type="term" value="F:protein tyrosine/threonine phosphatase activity"/>
    <property type="evidence" value="ECO:0007669"/>
    <property type="project" value="TreeGrafter"/>
</dbReference>
<evidence type="ECO:0000256" key="4">
    <source>
        <dbReference type="ARBA" id="ARBA00022912"/>
    </source>
</evidence>
<dbReference type="GO" id="GO:0017017">
    <property type="term" value="F:MAP kinase tyrosine/serine/threonine phosphatase activity"/>
    <property type="evidence" value="ECO:0007669"/>
    <property type="project" value="TreeGrafter"/>
</dbReference>
<dbReference type="EMBL" id="ML122262">
    <property type="protein sequence ID" value="RPD61261.1"/>
    <property type="molecule type" value="Genomic_DNA"/>
</dbReference>
<dbReference type="SUPFAM" id="SSF52799">
    <property type="entry name" value="(Phosphotyrosine protein) phosphatases II"/>
    <property type="match status" value="1"/>
</dbReference>
<comment type="similarity">
    <text evidence="1">Belongs to the protein-tyrosine phosphatase family. Non-receptor class dual specificity subfamily.</text>
</comment>
<dbReference type="Gene3D" id="3.90.190.10">
    <property type="entry name" value="Protein tyrosine phosphatase superfamily"/>
    <property type="match status" value="1"/>
</dbReference>
<dbReference type="InterPro" id="IPR029021">
    <property type="entry name" value="Prot-tyrosine_phosphatase-like"/>
</dbReference>
<evidence type="ECO:0000259" key="5">
    <source>
        <dbReference type="PROSITE" id="PS50054"/>
    </source>
</evidence>
<dbReference type="GO" id="GO:0043409">
    <property type="term" value="P:negative regulation of MAPK cascade"/>
    <property type="evidence" value="ECO:0007669"/>
    <property type="project" value="TreeGrafter"/>
</dbReference>
<protein>
    <recommendedName>
        <fullName evidence="2">protein-tyrosine-phosphatase</fullName>
        <ecNumber evidence="2">3.1.3.48</ecNumber>
    </recommendedName>
</protein>
<gene>
    <name evidence="7" type="ORF">L227DRAFT_64090</name>
</gene>
<evidence type="ECO:0000256" key="1">
    <source>
        <dbReference type="ARBA" id="ARBA00008601"/>
    </source>
</evidence>
<evidence type="ECO:0000256" key="3">
    <source>
        <dbReference type="ARBA" id="ARBA00022801"/>
    </source>
</evidence>
<feature type="domain" description="Tyrosine-protein phosphatase" evidence="5">
    <location>
        <begin position="23"/>
        <end position="177"/>
    </location>
</feature>
<keyword evidence="3" id="KW-0378">Hydrolase</keyword>
<dbReference type="InterPro" id="IPR000340">
    <property type="entry name" value="Dual-sp_phosphatase_cat-dom"/>
</dbReference>
<proteinExistence type="inferred from homology"/>
<dbReference type="GO" id="GO:0005737">
    <property type="term" value="C:cytoplasm"/>
    <property type="evidence" value="ECO:0007669"/>
    <property type="project" value="TreeGrafter"/>
</dbReference>
<dbReference type="EC" id="3.1.3.48" evidence="2"/>
<dbReference type="OrthoDB" id="10252009at2759"/>
<dbReference type="PANTHER" id="PTHR10159">
    <property type="entry name" value="DUAL SPECIFICITY PROTEIN PHOSPHATASE"/>
    <property type="match status" value="1"/>
</dbReference>
<evidence type="ECO:0000259" key="6">
    <source>
        <dbReference type="PROSITE" id="PS50056"/>
    </source>
</evidence>
<dbReference type="InterPro" id="IPR016130">
    <property type="entry name" value="Tyr_Pase_AS"/>
</dbReference>
<dbReference type="STRING" id="1328759.A0A5C2SC36"/>
<dbReference type="CDD" id="cd14498">
    <property type="entry name" value="DSP"/>
    <property type="match status" value="1"/>
</dbReference>
<dbReference type="InterPro" id="IPR000387">
    <property type="entry name" value="Tyr_Pase_dom"/>
</dbReference>
<dbReference type="PROSITE" id="PS50056">
    <property type="entry name" value="TYR_PHOSPHATASE_2"/>
    <property type="match status" value="1"/>
</dbReference>
<reference evidence="7" key="1">
    <citation type="journal article" date="2018" name="Genome Biol. Evol.">
        <title>Genomics and development of Lentinus tigrinus, a white-rot wood-decaying mushroom with dimorphic fruiting bodies.</title>
        <authorList>
            <person name="Wu B."/>
            <person name="Xu Z."/>
            <person name="Knudson A."/>
            <person name="Carlson A."/>
            <person name="Chen N."/>
            <person name="Kovaka S."/>
            <person name="LaButti K."/>
            <person name="Lipzen A."/>
            <person name="Pennachio C."/>
            <person name="Riley R."/>
            <person name="Schakwitz W."/>
            <person name="Umezawa K."/>
            <person name="Ohm R.A."/>
            <person name="Grigoriev I.V."/>
            <person name="Nagy L.G."/>
            <person name="Gibbons J."/>
            <person name="Hibbett D."/>
        </authorList>
    </citation>
    <scope>NUCLEOTIDE SEQUENCE [LARGE SCALE GENOMIC DNA]</scope>
    <source>
        <strain evidence="7">ALCF2SS1-6</strain>
    </source>
</reference>
<dbReference type="PROSITE" id="PS50054">
    <property type="entry name" value="TYR_PHOSPHATASE_DUAL"/>
    <property type="match status" value="1"/>
</dbReference>
<dbReference type="InterPro" id="IPR020422">
    <property type="entry name" value="TYR_PHOSPHATASE_DUAL_dom"/>
</dbReference>
<dbReference type="AlphaFoldDB" id="A0A5C2SC36"/>
<organism evidence="7 8">
    <name type="scientific">Lentinus tigrinus ALCF2SS1-6</name>
    <dbReference type="NCBI Taxonomy" id="1328759"/>
    <lineage>
        <taxon>Eukaryota</taxon>
        <taxon>Fungi</taxon>
        <taxon>Dikarya</taxon>
        <taxon>Basidiomycota</taxon>
        <taxon>Agaricomycotina</taxon>
        <taxon>Agaricomycetes</taxon>
        <taxon>Polyporales</taxon>
        <taxon>Polyporaceae</taxon>
        <taxon>Lentinus</taxon>
    </lineage>
</organism>
<dbReference type="Pfam" id="PF00782">
    <property type="entry name" value="DSPc"/>
    <property type="match status" value="1"/>
</dbReference>
<feature type="domain" description="Tyrosine specific protein phosphatases" evidence="6">
    <location>
        <begin position="97"/>
        <end position="158"/>
    </location>
</feature>
<dbReference type="Proteomes" id="UP000313359">
    <property type="component" value="Unassembled WGS sequence"/>
</dbReference>
<dbReference type="PANTHER" id="PTHR10159:SF519">
    <property type="entry name" value="DUAL SPECIFICITY PROTEIN PHOSPHATASE MPK3"/>
    <property type="match status" value="1"/>
</dbReference>
<evidence type="ECO:0000313" key="7">
    <source>
        <dbReference type="EMBL" id="RPD61261.1"/>
    </source>
</evidence>
<evidence type="ECO:0000256" key="2">
    <source>
        <dbReference type="ARBA" id="ARBA00013064"/>
    </source>
</evidence>
<keyword evidence="8" id="KW-1185">Reference proteome</keyword>
<accession>A0A5C2SC36</accession>
<keyword evidence="4" id="KW-0904">Protein phosphatase</keyword>